<feature type="compositionally biased region" description="Low complexity" evidence="1">
    <location>
        <begin position="90"/>
        <end position="103"/>
    </location>
</feature>
<evidence type="ECO:0000313" key="3">
    <source>
        <dbReference type="Proteomes" id="UP001189429"/>
    </source>
</evidence>
<accession>A0ABN9T3E3</accession>
<proteinExistence type="predicted"/>
<feature type="compositionally biased region" description="Low complexity" evidence="1">
    <location>
        <begin position="51"/>
        <end position="63"/>
    </location>
</feature>
<evidence type="ECO:0008006" key="4">
    <source>
        <dbReference type="Google" id="ProtNLM"/>
    </source>
</evidence>
<evidence type="ECO:0000313" key="2">
    <source>
        <dbReference type="EMBL" id="CAK0839522.1"/>
    </source>
</evidence>
<comment type="caution">
    <text evidence="2">The sequence shown here is derived from an EMBL/GenBank/DDBJ whole genome shotgun (WGS) entry which is preliminary data.</text>
</comment>
<evidence type="ECO:0000256" key="1">
    <source>
        <dbReference type="SAM" id="MobiDB-lite"/>
    </source>
</evidence>
<gene>
    <name evidence="2" type="ORF">PCOR1329_LOCUS35183</name>
</gene>
<protein>
    <recommendedName>
        <fullName evidence="4">Subtilisin</fullName>
    </recommendedName>
</protein>
<reference evidence="2" key="1">
    <citation type="submission" date="2023-10" db="EMBL/GenBank/DDBJ databases">
        <authorList>
            <person name="Chen Y."/>
            <person name="Shah S."/>
            <person name="Dougan E. K."/>
            <person name="Thang M."/>
            <person name="Chan C."/>
        </authorList>
    </citation>
    <scope>NUCLEOTIDE SEQUENCE [LARGE SCALE GENOMIC DNA]</scope>
</reference>
<name>A0ABN9T3E3_9DINO</name>
<organism evidence="2 3">
    <name type="scientific">Prorocentrum cordatum</name>
    <dbReference type="NCBI Taxonomy" id="2364126"/>
    <lineage>
        <taxon>Eukaryota</taxon>
        <taxon>Sar</taxon>
        <taxon>Alveolata</taxon>
        <taxon>Dinophyceae</taxon>
        <taxon>Prorocentrales</taxon>
        <taxon>Prorocentraceae</taxon>
        <taxon>Prorocentrum</taxon>
    </lineage>
</organism>
<feature type="region of interest" description="Disordered" evidence="1">
    <location>
        <begin position="46"/>
        <end position="106"/>
    </location>
</feature>
<feature type="region of interest" description="Disordered" evidence="1">
    <location>
        <begin position="131"/>
        <end position="154"/>
    </location>
</feature>
<keyword evidence="3" id="KW-1185">Reference proteome</keyword>
<sequence length="154" mass="15893">MGPIPVVPQLWGRRKKRRPLDGFATKTFVTSINTYDFGPLLAGRDPESRVGAANARGPAAGAFDAGGAGDGEAKPGSAGREPKQDKFLLGHAGASARGASSQGAGEGGYVLFFENVWEGGIRYEAQAALGLTSSGDSPRTRPALMTVSSWRSAG</sequence>
<dbReference type="EMBL" id="CAUYUJ010014301">
    <property type="protein sequence ID" value="CAK0839522.1"/>
    <property type="molecule type" value="Genomic_DNA"/>
</dbReference>
<dbReference type="Proteomes" id="UP001189429">
    <property type="component" value="Unassembled WGS sequence"/>
</dbReference>